<organism evidence="8 9">
    <name type="scientific">Reichenbachiella ulvae</name>
    <dbReference type="NCBI Taxonomy" id="2980104"/>
    <lineage>
        <taxon>Bacteria</taxon>
        <taxon>Pseudomonadati</taxon>
        <taxon>Bacteroidota</taxon>
        <taxon>Cytophagia</taxon>
        <taxon>Cytophagales</taxon>
        <taxon>Reichenbachiellaceae</taxon>
        <taxon>Reichenbachiella</taxon>
    </lineage>
</organism>
<proteinExistence type="inferred from homology"/>
<accession>A0ABT3CRK6</accession>
<evidence type="ECO:0000313" key="8">
    <source>
        <dbReference type="EMBL" id="MCV9386330.1"/>
    </source>
</evidence>
<evidence type="ECO:0000313" key="9">
    <source>
        <dbReference type="Proteomes" id="UP001300692"/>
    </source>
</evidence>
<comment type="subcellular location">
    <subcellularLocation>
        <location evidence="1">Cell outer membrane</location>
    </subcellularLocation>
</comment>
<keyword evidence="5" id="KW-0998">Cell outer membrane</keyword>
<evidence type="ECO:0000259" key="6">
    <source>
        <dbReference type="Pfam" id="PF07980"/>
    </source>
</evidence>
<keyword evidence="3" id="KW-0732">Signal</keyword>
<evidence type="ECO:0000259" key="7">
    <source>
        <dbReference type="Pfam" id="PF14322"/>
    </source>
</evidence>
<dbReference type="InterPro" id="IPR033985">
    <property type="entry name" value="SusD-like_N"/>
</dbReference>
<dbReference type="RefSeq" id="WP_264137112.1">
    <property type="nucleotide sequence ID" value="NZ_JAOYOD010000001.1"/>
</dbReference>
<gene>
    <name evidence="8" type="ORF">N7U62_06620</name>
</gene>
<protein>
    <submittedName>
        <fullName evidence="8">RagB/SusD family nutrient uptake outer membrane protein</fullName>
    </submittedName>
</protein>
<dbReference type="EMBL" id="JAOYOD010000001">
    <property type="protein sequence ID" value="MCV9386330.1"/>
    <property type="molecule type" value="Genomic_DNA"/>
</dbReference>
<dbReference type="InterPro" id="IPR012944">
    <property type="entry name" value="SusD_RagB_dom"/>
</dbReference>
<dbReference type="InterPro" id="IPR011990">
    <property type="entry name" value="TPR-like_helical_dom_sf"/>
</dbReference>
<dbReference type="SUPFAM" id="SSF48452">
    <property type="entry name" value="TPR-like"/>
    <property type="match status" value="1"/>
</dbReference>
<feature type="domain" description="SusD-like N-terminal" evidence="7">
    <location>
        <begin position="24"/>
        <end position="232"/>
    </location>
</feature>
<feature type="domain" description="RagB/SusD" evidence="6">
    <location>
        <begin position="369"/>
        <end position="462"/>
    </location>
</feature>
<keyword evidence="9" id="KW-1185">Reference proteome</keyword>
<dbReference type="PROSITE" id="PS51257">
    <property type="entry name" value="PROKAR_LIPOPROTEIN"/>
    <property type="match status" value="1"/>
</dbReference>
<keyword evidence="4" id="KW-0472">Membrane</keyword>
<name>A0ABT3CRK6_9BACT</name>
<evidence type="ECO:0000256" key="4">
    <source>
        <dbReference type="ARBA" id="ARBA00023136"/>
    </source>
</evidence>
<dbReference type="Pfam" id="PF07980">
    <property type="entry name" value="SusD_RagB"/>
    <property type="match status" value="1"/>
</dbReference>
<comment type="caution">
    <text evidence="8">The sequence shown here is derived from an EMBL/GenBank/DDBJ whole genome shotgun (WGS) entry which is preliminary data.</text>
</comment>
<sequence>MIRKKITYLSLCFALSIGISSCDEYLDVNPDNRVELNDLDKAAQLLTNAYSVASPAFTDWMTDDFFYTFGTNIRPAHEDMFRWEDVVAGPDEQDSPDFYWYESYNAIAHANEVLTVLDDLPADSDEERAQKKAIEAEALLTRAYAHFMLVNMFGEHYNINGASSDEGVPYIKTPESEFLAQYERASVSRVYSLVEDDLLDGLDNLNESFFSGSGKYHFNRNAALAFASRFYLYKGDFIRSLQYSNELLGSNPEAYVRDFTSDEYQAAKSSITGYPQLFSSAEEPANLLLMRKISLVQRTDFAFGVDENFYSSLYGTNPFGATDERENPAFVKGLNALYPVRYESLFERSSLNSNTGLPYHIGVMFKGEEVLFNRIEANVYSGNLSAALADLQILTDRRYTGVADVTLTLDVLRSFYGAENEPSFTDQDILLNYLLFERRKEFVGQGLRWFDIKRYGMTVQHQFADGSTDVLSSDDPRKVLQIPQSAQDVGGLEDNPR</sequence>
<comment type="similarity">
    <text evidence="2">Belongs to the SusD family.</text>
</comment>
<evidence type="ECO:0000256" key="3">
    <source>
        <dbReference type="ARBA" id="ARBA00022729"/>
    </source>
</evidence>
<evidence type="ECO:0000256" key="2">
    <source>
        <dbReference type="ARBA" id="ARBA00006275"/>
    </source>
</evidence>
<dbReference type="Gene3D" id="1.25.40.390">
    <property type="match status" value="1"/>
</dbReference>
<evidence type="ECO:0000256" key="1">
    <source>
        <dbReference type="ARBA" id="ARBA00004442"/>
    </source>
</evidence>
<evidence type="ECO:0000256" key="5">
    <source>
        <dbReference type="ARBA" id="ARBA00023237"/>
    </source>
</evidence>
<dbReference type="Proteomes" id="UP001300692">
    <property type="component" value="Unassembled WGS sequence"/>
</dbReference>
<reference evidence="8 9" key="1">
    <citation type="submission" date="2022-10" db="EMBL/GenBank/DDBJ databases">
        <title>Comparative genomics and taxonomic characterization of three novel marine species of genus Reichenbachiella exhibiting antioxidant and polysaccharide degradation activities.</title>
        <authorList>
            <person name="Muhammad N."/>
            <person name="Lee Y.-J."/>
            <person name="Ko J."/>
            <person name="Kim S.-G."/>
        </authorList>
    </citation>
    <scope>NUCLEOTIDE SEQUENCE [LARGE SCALE GENOMIC DNA]</scope>
    <source>
        <strain evidence="8 9">ABR2-5</strain>
    </source>
</reference>
<dbReference type="Pfam" id="PF14322">
    <property type="entry name" value="SusD-like_3"/>
    <property type="match status" value="1"/>
</dbReference>